<dbReference type="Proteomes" id="UP001589834">
    <property type="component" value="Unassembled WGS sequence"/>
</dbReference>
<dbReference type="InterPro" id="IPR050631">
    <property type="entry name" value="PheA/TfdB_FAD_monoxygenase"/>
</dbReference>
<dbReference type="SUPFAM" id="SSF51905">
    <property type="entry name" value="FAD/NAD(P)-binding domain"/>
    <property type="match status" value="1"/>
</dbReference>
<keyword evidence="1" id="KW-0560">Oxidoreductase</keyword>
<dbReference type="RefSeq" id="WP_377479165.1">
    <property type="nucleotide sequence ID" value="NZ_JBHLTN010000003.1"/>
</dbReference>
<dbReference type="InterPro" id="IPR002938">
    <property type="entry name" value="FAD-bd"/>
</dbReference>
<protein>
    <submittedName>
        <fullName evidence="3">Bifunctional 3-(3-hydroxy-phenyl)propionate/3-hydroxycinnamic acid hydroxylase</fullName>
    </submittedName>
</protein>
<organism evidence="3 4">
    <name type="scientific">Ottowia pentelensis</name>
    <dbReference type="NCBI Taxonomy" id="511108"/>
    <lineage>
        <taxon>Bacteria</taxon>
        <taxon>Pseudomonadati</taxon>
        <taxon>Pseudomonadota</taxon>
        <taxon>Betaproteobacteria</taxon>
        <taxon>Burkholderiales</taxon>
        <taxon>Comamonadaceae</taxon>
        <taxon>Ottowia</taxon>
    </lineage>
</organism>
<evidence type="ECO:0000313" key="4">
    <source>
        <dbReference type="Proteomes" id="UP001589834"/>
    </source>
</evidence>
<dbReference type="Gene3D" id="3.30.70.2450">
    <property type="match status" value="1"/>
</dbReference>
<dbReference type="PANTHER" id="PTHR43476:SF3">
    <property type="entry name" value="FAD-BINDING MONOOXYGENASE"/>
    <property type="match status" value="1"/>
</dbReference>
<gene>
    <name evidence="3" type="ORF">ACFFGG_01970</name>
</gene>
<reference evidence="3 4" key="1">
    <citation type="submission" date="2024-09" db="EMBL/GenBank/DDBJ databases">
        <authorList>
            <person name="Sun Q."/>
            <person name="Mori K."/>
        </authorList>
    </citation>
    <scope>NUCLEOTIDE SEQUENCE [LARGE SCALE GENOMIC DNA]</scope>
    <source>
        <strain evidence="3 4">NCAIM B.02336</strain>
    </source>
</reference>
<keyword evidence="4" id="KW-1185">Reference proteome</keyword>
<dbReference type="InterPro" id="IPR036188">
    <property type="entry name" value="FAD/NAD-bd_sf"/>
</dbReference>
<sequence length="532" mass="57811">MTETAMNVDTLRGDGPQDELFDVAIVGYGPVGQALALALAQQGHRIAVIERWPAPFGLPRAVGLDHEVMRILQSLGVTQEFEPHTTRSQVYEWRNGAGELLVAFPGLDETGPSGWPAGPSFSQPTLERILSERVRNDHGGQVEVLLGMAVSGISESENRVLLEAWPNSPDTASGAAGPRRIAARWVVGCDGAGSIVRQQMCATYEDIAFAADWLVVDLQPKDPARWSSELIQVCDPKRPTTMVSGGPGRRRFEFMMLEGERKEDFNNAQAAWALLERWGWTPANAVLERHAVYTFRACVADVWRRGRVMIAGDAAHLTPPFAGQGLCAGLRDAMALAWRLDLVLRGGAADGLLDSYGDERRPHARALIEFAVELGRIICVLDPDAARQRDARLRADAAELSRRKFPAPPLGASPLVRGADPQAGCLGRQGRVYQRGRVGRFDDLVGTGFVLIGDGHDPANRLGSEQLAFLQRIGVTSVGIGQGCALRDIDGTYRRWFDELGCSAVLLRPDFYVYGAGEAAELVDDLMAAWAA</sequence>
<dbReference type="PRINTS" id="PR00420">
    <property type="entry name" value="RNGMNOXGNASE"/>
</dbReference>
<comment type="caution">
    <text evidence="3">The sequence shown here is derived from an EMBL/GenBank/DDBJ whole genome shotgun (WGS) entry which is preliminary data.</text>
</comment>
<dbReference type="Gene3D" id="3.50.50.60">
    <property type="entry name" value="FAD/NAD(P)-binding domain"/>
    <property type="match status" value="1"/>
</dbReference>
<evidence type="ECO:0000313" key="3">
    <source>
        <dbReference type="EMBL" id="MFC0591313.1"/>
    </source>
</evidence>
<dbReference type="EMBL" id="JBHLTN010000003">
    <property type="protein sequence ID" value="MFC0591313.1"/>
    <property type="molecule type" value="Genomic_DNA"/>
</dbReference>
<feature type="domain" description="FAD-binding" evidence="2">
    <location>
        <begin position="22"/>
        <end position="371"/>
    </location>
</feature>
<proteinExistence type="predicted"/>
<name>A0ABV6PQQ6_9BURK</name>
<evidence type="ECO:0000256" key="1">
    <source>
        <dbReference type="ARBA" id="ARBA00023002"/>
    </source>
</evidence>
<accession>A0ABV6PQQ6</accession>
<dbReference type="PANTHER" id="PTHR43476">
    <property type="entry name" value="3-(3-HYDROXY-PHENYL)PROPIONATE/3-HYDROXYCINNAMIC ACID HYDROXYLASE"/>
    <property type="match status" value="1"/>
</dbReference>
<dbReference type="NCBIfam" id="NF004829">
    <property type="entry name" value="PRK06183.1-3"/>
    <property type="match status" value="1"/>
</dbReference>
<dbReference type="Pfam" id="PF01494">
    <property type="entry name" value="FAD_binding_3"/>
    <property type="match status" value="1"/>
</dbReference>
<evidence type="ECO:0000259" key="2">
    <source>
        <dbReference type="Pfam" id="PF01494"/>
    </source>
</evidence>